<feature type="chain" id="PRO_5035164675" evidence="1">
    <location>
        <begin position="18"/>
        <end position="276"/>
    </location>
</feature>
<accession>A0A8J0QLE2</accession>
<proteinExistence type="predicted"/>
<sequence>MGTVWLWICLVIQVSWTFPMHFRKHNGLTLLRNKVESPGDPNNFIKISRTEHHLKERMDTFLEIIGGRRSNRQDILKYHRAQCTYMSQPWTRSQDIIYQQDPSAMFLFRVFTGPLRPTFPHQNLFRYMSRIYRCCKLGFTCKRVKGLQGTWARGAGKKEVEFSIDSEIINLSILRAELHLEVSLRSNQLSVVPVLTAKGVTFSSFTELRSDHGMDLALDVMFLLQMLKETDTEEMMNEEVTELSLALHCFHNELPVPCHLYGVSLLHPPFLALQYE</sequence>
<dbReference type="CTD" id="100494211"/>
<dbReference type="KEGG" id="xtr:100494211"/>
<protein>
    <submittedName>
        <fullName evidence="3">Uncharacterized protein LOC100494211</fullName>
    </submittedName>
</protein>
<name>A0A8J0QLE2_XENTR</name>
<evidence type="ECO:0000313" key="4">
    <source>
        <dbReference type="Xenbase" id="XB-GENE-5848003"/>
    </source>
</evidence>
<reference evidence="3" key="1">
    <citation type="submission" date="2025-08" db="UniProtKB">
        <authorList>
            <consortium name="RefSeq"/>
        </authorList>
    </citation>
    <scope>IDENTIFICATION</scope>
    <source>
        <strain evidence="3">Nigerian</strain>
        <tissue evidence="3">Liver and blood</tissue>
    </source>
</reference>
<organism evidence="2 3">
    <name type="scientific">Xenopus tropicalis</name>
    <name type="common">Western clawed frog</name>
    <name type="synonym">Silurana tropicalis</name>
    <dbReference type="NCBI Taxonomy" id="8364"/>
    <lineage>
        <taxon>Eukaryota</taxon>
        <taxon>Metazoa</taxon>
        <taxon>Chordata</taxon>
        <taxon>Craniata</taxon>
        <taxon>Vertebrata</taxon>
        <taxon>Euteleostomi</taxon>
        <taxon>Amphibia</taxon>
        <taxon>Batrachia</taxon>
        <taxon>Anura</taxon>
        <taxon>Pipoidea</taxon>
        <taxon>Pipidae</taxon>
        <taxon>Xenopodinae</taxon>
        <taxon>Xenopus</taxon>
        <taxon>Silurana</taxon>
    </lineage>
</organism>
<dbReference type="AlphaFoldDB" id="A0A8J0QLE2"/>
<gene>
    <name evidence="4" type="primary">bighead</name>
    <name evidence="3" type="synonym">LOC100494211</name>
    <name evidence="4" type="synonym">XB5848002</name>
</gene>
<dbReference type="OrthoDB" id="9943803at2759"/>
<dbReference type="RefSeq" id="XP_002932118.1">
    <property type="nucleotide sequence ID" value="XM_002932072.5"/>
</dbReference>
<feature type="signal peptide" evidence="1">
    <location>
        <begin position="1"/>
        <end position="17"/>
    </location>
</feature>
<evidence type="ECO:0000313" key="3">
    <source>
        <dbReference type="RefSeq" id="XP_002932118.1"/>
    </source>
</evidence>
<dbReference type="AGR" id="Xenbase:XB-GENE-5848003"/>
<evidence type="ECO:0000313" key="2">
    <source>
        <dbReference type="Proteomes" id="UP000008143"/>
    </source>
</evidence>
<dbReference type="OMA" id="FIALTYR"/>
<dbReference type="Proteomes" id="UP000008143">
    <property type="component" value="Chromosome 1"/>
</dbReference>
<keyword evidence="2" id="KW-1185">Reference proteome</keyword>
<dbReference type="GeneID" id="100494211"/>
<dbReference type="Xenbase" id="XB-GENE-5848003">
    <property type="gene designation" value="bighead"/>
</dbReference>
<evidence type="ECO:0000256" key="1">
    <source>
        <dbReference type="SAM" id="SignalP"/>
    </source>
</evidence>
<keyword evidence="1" id="KW-0732">Signal</keyword>